<dbReference type="GO" id="GO:0004781">
    <property type="term" value="F:sulfate adenylyltransferase (ATP) activity"/>
    <property type="evidence" value="ECO:0007669"/>
    <property type="project" value="TreeGrafter"/>
</dbReference>
<dbReference type="EMBL" id="LAZR01006657">
    <property type="protein sequence ID" value="KKM90551.1"/>
    <property type="molecule type" value="Genomic_DNA"/>
</dbReference>
<dbReference type="AlphaFoldDB" id="A0A0F9LTW8"/>
<accession>A0A0F9LTW8</accession>
<reference evidence="3" key="1">
    <citation type="journal article" date="2015" name="Nature">
        <title>Complex archaea that bridge the gap between prokaryotes and eukaryotes.</title>
        <authorList>
            <person name="Spang A."/>
            <person name="Saw J.H."/>
            <person name="Jorgensen S.L."/>
            <person name="Zaremba-Niedzwiedzka K."/>
            <person name="Martijn J."/>
            <person name="Lind A.E."/>
            <person name="van Eijk R."/>
            <person name="Schleper C."/>
            <person name="Guy L."/>
            <person name="Ettema T.J."/>
        </authorList>
    </citation>
    <scope>NUCLEOTIDE SEQUENCE</scope>
</reference>
<dbReference type="SUPFAM" id="SSF52540">
    <property type="entry name" value="P-loop containing nucleoside triphosphate hydrolases"/>
    <property type="match status" value="1"/>
</dbReference>
<protein>
    <recommendedName>
        <fullName evidence="2">APS kinase domain-containing protein</fullName>
    </recommendedName>
</protein>
<dbReference type="InterPro" id="IPR059117">
    <property type="entry name" value="APS_kinase_dom"/>
</dbReference>
<dbReference type="PANTHER" id="PTHR42700:SF1">
    <property type="entry name" value="SULFATE ADENYLYLTRANSFERASE"/>
    <property type="match status" value="1"/>
</dbReference>
<evidence type="ECO:0000313" key="3">
    <source>
        <dbReference type="EMBL" id="KKM90551.1"/>
    </source>
</evidence>
<keyword evidence="1" id="KW-0808">Transferase</keyword>
<evidence type="ECO:0000256" key="1">
    <source>
        <dbReference type="ARBA" id="ARBA00022679"/>
    </source>
</evidence>
<feature type="domain" description="APS kinase" evidence="2">
    <location>
        <begin position="2"/>
        <end position="109"/>
    </location>
</feature>
<dbReference type="GO" id="GO:0005737">
    <property type="term" value="C:cytoplasm"/>
    <property type="evidence" value="ECO:0007669"/>
    <property type="project" value="TreeGrafter"/>
</dbReference>
<proteinExistence type="predicted"/>
<organism evidence="3">
    <name type="scientific">marine sediment metagenome</name>
    <dbReference type="NCBI Taxonomy" id="412755"/>
    <lineage>
        <taxon>unclassified sequences</taxon>
        <taxon>metagenomes</taxon>
        <taxon>ecological metagenomes</taxon>
    </lineage>
</organism>
<sequence>MIVWFTGQPGSGKTTLATLLLKRLKETQFSEREELVVNIDGDGLRETFKNKDYSHSGRLRNISSAQMVARWLDANGFFVIVSLVSPYRWQREELKKTNDVLEIYLHTKEKRGREAYHVDDYEAPLKDFIALNTGTAGIDLCLYEILNALVEKQYPLSDL</sequence>
<dbReference type="Gene3D" id="3.40.50.300">
    <property type="entry name" value="P-loop containing nucleotide triphosphate hydrolases"/>
    <property type="match status" value="1"/>
</dbReference>
<dbReference type="PANTHER" id="PTHR42700">
    <property type="entry name" value="SULFATE ADENYLYLTRANSFERASE"/>
    <property type="match status" value="1"/>
</dbReference>
<dbReference type="Pfam" id="PF01583">
    <property type="entry name" value="APS_kinase"/>
    <property type="match status" value="1"/>
</dbReference>
<gene>
    <name evidence="3" type="ORF">LCGC14_1237460</name>
</gene>
<dbReference type="InterPro" id="IPR027417">
    <property type="entry name" value="P-loop_NTPase"/>
</dbReference>
<dbReference type="GO" id="GO:0010134">
    <property type="term" value="P:sulfate assimilation via adenylyl sulfate reduction"/>
    <property type="evidence" value="ECO:0007669"/>
    <property type="project" value="TreeGrafter"/>
</dbReference>
<name>A0A0F9LTW8_9ZZZZ</name>
<evidence type="ECO:0000259" key="2">
    <source>
        <dbReference type="Pfam" id="PF01583"/>
    </source>
</evidence>
<comment type="caution">
    <text evidence="3">The sequence shown here is derived from an EMBL/GenBank/DDBJ whole genome shotgun (WGS) entry which is preliminary data.</text>
</comment>
<dbReference type="GO" id="GO:0019379">
    <property type="term" value="P:sulfate assimilation, phosphoadenylyl sulfate reduction by phosphoadenylyl-sulfate reductase (thioredoxin)"/>
    <property type="evidence" value="ECO:0007669"/>
    <property type="project" value="TreeGrafter"/>
</dbReference>
<dbReference type="InterPro" id="IPR050512">
    <property type="entry name" value="Sulf_AdTrans/APS_kinase"/>
</dbReference>